<evidence type="ECO:0000313" key="19">
    <source>
        <dbReference type="Proteomes" id="UP000292447"/>
    </source>
</evidence>
<feature type="transmembrane region" description="Helical" evidence="16">
    <location>
        <begin position="333"/>
        <end position="351"/>
    </location>
</feature>
<dbReference type="SUPFAM" id="SSF63380">
    <property type="entry name" value="Riboflavin synthase domain-like"/>
    <property type="match status" value="1"/>
</dbReference>
<keyword evidence="12" id="KW-0406">Ion transport</keyword>
<keyword evidence="19" id="KW-1185">Reference proteome</keyword>
<dbReference type="InterPro" id="IPR013130">
    <property type="entry name" value="Fe3_Rdtase_TM_dom"/>
</dbReference>
<dbReference type="GO" id="GO:0006826">
    <property type="term" value="P:iron ion transport"/>
    <property type="evidence" value="ECO:0007669"/>
    <property type="project" value="TreeGrafter"/>
</dbReference>
<dbReference type="InterPro" id="IPR039261">
    <property type="entry name" value="FNR_nucleotide-bd"/>
</dbReference>
<feature type="transmembrane region" description="Helical" evidence="16">
    <location>
        <begin position="358"/>
        <end position="376"/>
    </location>
</feature>
<dbReference type="STRING" id="2163413.A0A4P6XW58"/>
<dbReference type="InterPro" id="IPR051410">
    <property type="entry name" value="Ferric/Cupric_Reductase"/>
</dbReference>
<evidence type="ECO:0000256" key="7">
    <source>
        <dbReference type="ARBA" id="ARBA00022692"/>
    </source>
</evidence>
<keyword evidence="6" id="KW-0285">Flavoprotein</keyword>
<evidence type="ECO:0000256" key="15">
    <source>
        <dbReference type="ARBA" id="ARBA00048483"/>
    </source>
</evidence>
<keyword evidence="11" id="KW-0560">Oxidoreductase</keyword>
<keyword evidence="4" id="KW-0813">Transport</keyword>
<keyword evidence="14" id="KW-0325">Glycoprotein</keyword>
<keyword evidence="13 16" id="KW-0472">Membrane</keyword>
<keyword evidence="10 16" id="KW-1133">Transmembrane helix</keyword>
<dbReference type="PANTHER" id="PTHR32361">
    <property type="entry name" value="FERRIC/CUPRIC REDUCTASE TRANSMEMBRANE COMPONENT"/>
    <property type="match status" value="1"/>
</dbReference>
<evidence type="ECO:0000256" key="8">
    <source>
        <dbReference type="ARBA" id="ARBA00022827"/>
    </source>
</evidence>
<evidence type="ECO:0000259" key="17">
    <source>
        <dbReference type="PROSITE" id="PS51384"/>
    </source>
</evidence>
<dbReference type="InterPro" id="IPR013121">
    <property type="entry name" value="Fe_red_NAD-bd_6"/>
</dbReference>
<dbReference type="GO" id="GO:0052851">
    <property type="term" value="F:ferric-chelate reductase (NADPH) activity"/>
    <property type="evidence" value="ECO:0007669"/>
    <property type="project" value="UniProtKB-EC"/>
</dbReference>
<evidence type="ECO:0000256" key="9">
    <source>
        <dbReference type="ARBA" id="ARBA00022982"/>
    </source>
</evidence>
<dbReference type="Pfam" id="PF08022">
    <property type="entry name" value="FAD_binding_8"/>
    <property type="match status" value="1"/>
</dbReference>
<evidence type="ECO:0000256" key="5">
    <source>
        <dbReference type="ARBA" id="ARBA00022475"/>
    </source>
</evidence>
<feature type="domain" description="FAD-binding FR-type" evidence="17">
    <location>
        <begin position="395"/>
        <end position="511"/>
    </location>
</feature>
<dbReference type="PROSITE" id="PS51384">
    <property type="entry name" value="FAD_FR"/>
    <property type="match status" value="1"/>
</dbReference>
<dbReference type="Gene3D" id="3.40.50.80">
    <property type="entry name" value="Nucleotide-binding domain of ferredoxin-NADP reductase (FNR) module"/>
    <property type="match status" value="1"/>
</dbReference>
<dbReference type="Pfam" id="PF01794">
    <property type="entry name" value="Ferric_reduct"/>
    <property type="match status" value="1"/>
</dbReference>
<comment type="subcellular location">
    <subcellularLocation>
        <location evidence="1">Cell membrane</location>
        <topology evidence="1">Multi-pass membrane protein</topology>
    </subcellularLocation>
</comment>
<dbReference type="EC" id="1.16.1.9" evidence="3"/>
<dbReference type="Proteomes" id="UP000292447">
    <property type="component" value="Chromosome V"/>
</dbReference>
<organism evidence="18 19">
    <name type="scientific">Metschnikowia aff. pulcherrima</name>
    <dbReference type="NCBI Taxonomy" id="2163413"/>
    <lineage>
        <taxon>Eukaryota</taxon>
        <taxon>Fungi</taxon>
        <taxon>Dikarya</taxon>
        <taxon>Ascomycota</taxon>
        <taxon>Saccharomycotina</taxon>
        <taxon>Pichiomycetes</taxon>
        <taxon>Metschnikowiaceae</taxon>
        <taxon>Metschnikowia</taxon>
    </lineage>
</organism>
<dbReference type="InterPro" id="IPR017938">
    <property type="entry name" value="Riboflavin_synthase-like_b-brl"/>
</dbReference>
<dbReference type="GO" id="GO:0015677">
    <property type="term" value="P:copper ion import"/>
    <property type="evidence" value="ECO:0007669"/>
    <property type="project" value="TreeGrafter"/>
</dbReference>
<keyword evidence="5" id="KW-1003">Cell membrane</keyword>
<protein>
    <recommendedName>
        <fullName evidence="3">ferric-chelate reductase (NADPH)</fullName>
        <ecNumber evidence="3">1.16.1.9</ecNumber>
    </recommendedName>
</protein>
<dbReference type="SUPFAM" id="SSF52343">
    <property type="entry name" value="Ferredoxin reductase-like, C-terminal NADP-linked domain"/>
    <property type="match status" value="1"/>
</dbReference>
<evidence type="ECO:0000256" key="12">
    <source>
        <dbReference type="ARBA" id="ARBA00023065"/>
    </source>
</evidence>
<evidence type="ECO:0000256" key="10">
    <source>
        <dbReference type="ARBA" id="ARBA00022989"/>
    </source>
</evidence>
<dbReference type="GO" id="GO:0006879">
    <property type="term" value="P:intracellular iron ion homeostasis"/>
    <property type="evidence" value="ECO:0007669"/>
    <property type="project" value="TreeGrafter"/>
</dbReference>
<evidence type="ECO:0000256" key="11">
    <source>
        <dbReference type="ARBA" id="ARBA00023002"/>
    </source>
</evidence>
<evidence type="ECO:0000256" key="3">
    <source>
        <dbReference type="ARBA" id="ARBA00012668"/>
    </source>
</evidence>
<evidence type="ECO:0000256" key="13">
    <source>
        <dbReference type="ARBA" id="ARBA00023136"/>
    </source>
</evidence>
<dbReference type="InterPro" id="IPR017927">
    <property type="entry name" value="FAD-bd_FR_type"/>
</dbReference>
<keyword evidence="9" id="KW-0249">Electron transport</keyword>
<evidence type="ECO:0000256" key="4">
    <source>
        <dbReference type="ARBA" id="ARBA00022448"/>
    </source>
</evidence>
<feature type="transmembrane region" description="Helical" evidence="16">
    <location>
        <begin position="219"/>
        <end position="243"/>
    </location>
</feature>
<evidence type="ECO:0000256" key="16">
    <source>
        <dbReference type="SAM" id="Phobius"/>
    </source>
</evidence>
<feature type="transmembrane region" description="Helical" evidence="16">
    <location>
        <begin position="140"/>
        <end position="162"/>
    </location>
</feature>
<dbReference type="InterPro" id="IPR013112">
    <property type="entry name" value="FAD-bd_8"/>
</dbReference>
<reference evidence="19" key="1">
    <citation type="submission" date="2019-03" db="EMBL/GenBank/DDBJ databases">
        <title>Snf2 controls pulcherriminic acid biosynthesis and connects pigmentation and antifungal activity of the yeast Metschnikowia pulcherrima.</title>
        <authorList>
            <person name="Gore-Lloyd D."/>
            <person name="Sumann I."/>
            <person name="Brachmann A.O."/>
            <person name="Schneeberger K."/>
            <person name="Ortiz-Merino R.A."/>
            <person name="Moreno-Beltran M."/>
            <person name="Schlaefli M."/>
            <person name="Kirner P."/>
            <person name="Santos Kron A."/>
            <person name="Wolfe K.H."/>
            <person name="Piel J."/>
            <person name="Ahrens C.H."/>
            <person name="Henk D."/>
            <person name="Freimoser F.M."/>
        </authorList>
    </citation>
    <scope>NUCLEOTIDE SEQUENCE [LARGE SCALE GENOMIC DNA]</scope>
    <source>
        <strain evidence="19">APC 1.2</strain>
    </source>
</reference>
<dbReference type="SFLD" id="SFLDS00052">
    <property type="entry name" value="Ferric_Reductase_Domain"/>
    <property type="match status" value="1"/>
</dbReference>
<dbReference type="CDD" id="cd06186">
    <property type="entry name" value="NOX_Duox_like_FAD_NADP"/>
    <property type="match status" value="1"/>
</dbReference>
<gene>
    <name evidence="18" type="primary">MPUL0E05790</name>
    <name evidence="18" type="ORF">METSCH_E05790</name>
</gene>
<comment type="catalytic activity">
    <reaction evidence="15">
        <text>2 a Fe(II)-siderophore + NADP(+) + H(+) = 2 a Fe(III)-siderophore + NADPH</text>
        <dbReference type="Rhea" id="RHEA:28795"/>
        <dbReference type="Rhea" id="RHEA-COMP:11342"/>
        <dbReference type="Rhea" id="RHEA-COMP:11344"/>
        <dbReference type="ChEBI" id="CHEBI:15378"/>
        <dbReference type="ChEBI" id="CHEBI:29033"/>
        <dbReference type="ChEBI" id="CHEBI:29034"/>
        <dbReference type="ChEBI" id="CHEBI:57783"/>
        <dbReference type="ChEBI" id="CHEBI:58349"/>
        <dbReference type="EC" id="1.16.1.9"/>
    </reaction>
</comment>
<dbReference type="GO" id="GO:0005886">
    <property type="term" value="C:plasma membrane"/>
    <property type="evidence" value="ECO:0007669"/>
    <property type="project" value="UniProtKB-SubCell"/>
</dbReference>
<accession>A0A4P6XW58</accession>
<name>A0A4P6XW58_9ASCO</name>
<keyword evidence="7 16" id="KW-0812">Transmembrane</keyword>
<evidence type="ECO:0000256" key="14">
    <source>
        <dbReference type="ARBA" id="ARBA00023180"/>
    </source>
</evidence>
<sequence>MVTLHKNELAFAACKEVLDKTIHFFDTTTTGVTEIPLGGGYCNKHLQQAFGSMAHCLKLLPTNKGIPAFLKVCKSYNVTMQDFVRAYTNASKFLVSPVIDSSAANKHSLYYLPVKLNQETLNDAYALTLRRYYTYNKANAFGMVLIGYWLILVFFAGFLRLARAMFPPVMNSFHGKMSNAYKRRVTMPALGKQKVVTRGRFFKVFGGIIPTRMETLYLAIWYVLVVLFTVTNFCYDAVSVFWLTKSEAYGRKVADRSGVMALYLIPQLILFAGRNNALQWVSGWSFARFNTIHRWMARTTLVLILIHALSMVFNNIGLDWNKLKNTLAYVQWGYLATVLSALMCFHSMSFFRKHCYELFVLSHNIMGVVFIAGTWLHVREAGFQLMMYAAAIIWGFDKFMRVVKMAQFGLKTAEIQLFGDSLLKVKIARPANWKPYPFSYAFVYFMRPSSFWQSHPFTIVDSIVEENTISFYIKIKGGMTCSLHRYLSHQPEQKARIKCMVEGPYGNIASLHTYETVSFLASGNGIPGPYTSLVDLAGRFSQQKLKLYWVIRQWESIEWFMEELKSIRGFNVQVFVFVTQSDKSCANQQISKEAISQDGTSPEFAKAIEDTKIVLARDDENHDENVAQIMSSLDFVEFRPGRPNLAEIIENDIQESSGAIAFVACGCDTFTDNSRRLVIDNLTNGKRVDFYDTRELW</sequence>
<dbReference type="AlphaFoldDB" id="A0A4P6XW58"/>
<proteinExistence type="inferred from homology"/>
<evidence type="ECO:0000313" key="18">
    <source>
        <dbReference type="EMBL" id="QBM90331.1"/>
    </source>
</evidence>
<evidence type="ECO:0000256" key="6">
    <source>
        <dbReference type="ARBA" id="ARBA00022630"/>
    </source>
</evidence>
<dbReference type="EMBL" id="CP034460">
    <property type="protein sequence ID" value="QBM90331.1"/>
    <property type="molecule type" value="Genomic_DNA"/>
</dbReference>
<dbReference type="PANTHER" id="PTHR32361:SF9">
    <property type="entry name" value="FERRIC REDUCTASE TRANSMEMBRANE COMPONENT 3-RELATED"/>
    <property type="match status" value="1"/>
</dbReference>
<feature type="transmembrane region" description="Helical" evidence="16">
    <location>
        <begin position="295"/>
        <end position="313"/>
    </location>
</feature>
<comment type="similarity">
    <text evidence="2">Belongs to the ferric reductase (FRE) family.</text>
</comment>
<dbReference type="SFLD" id="SFLDG01168">
    <property type="entry name" value="Ferric_reductase_subgroup_(FRE"/>
    <property type="match status" value="1"/>
</dbReference>
<evidence type="ECO:0000256" key="1">
    <source>
        <dbReference type="ARBA" id="ARBA00004651"/>
    </source>
</evidence>
<evidence type="ECO:0000256" key="2">
    <source>
        <dbReference type="ARBA" id="ARBA00006278"/>
    </source>
</evidence>
<keyword evidence="8" id="KW-0274">FAD</keyword>
<dbReference type="Pfam" id="PF08030">
    <property type="entry name" value="NAD_binding_6"/>
    <property type="match status" value="1"/>
</dbReference>